<gene>
    <name evidence="3" type="ORF">COV49_02715</name>
</gene>
<comment type="caution">
    <text evidence="3">The sequence shown here is derived from an EMBL/GenBank/DDBJ whole genome shotgun (WGS) entry which is preliminary data.</text>
</comment>
<dbReference type="InterPro" id="IPR001296">
    <property type="entry name" value="Glyco_trans_1"/>
</dbReference>
<feature type="domain" description="Glycosyl transferase family 1" evidence="2">
    <location>
        <begin position="228"/>
        <end position="381"/>
    </location>
</feature>
<dbReference type="GO" id="GO:0009103">
    <property type="term" value="P:lipopolysaccharide biosynthetic process"/>
    <property type="evidence" value="ECO:0007669"/>
    <property type="project" value="TreeGrafter"/>
</dbReference>
<name>A0A2M6K905_9BACT</name>
<accession>A0A2M6K905</accession>
<dbReference type="AlphaFoldDB" id="A0A2M6K905"/>
<dbReference type="Proteomes" id="UP000230869">
    <property type="component" value="Unassembled WGS sequence"/>
</dbReference>
<organism evidence="3 4">
    <name type="scientific">Candidatus Falkowbacteria bacterium CG11_big_fil_rev_8_21_14_0_20_39_10</name>
    <dbReference type="NCBI Taxonomy" id="1974570"/>
    <lineage>
        <taxon>Bacteria</taxon>
        <taxon>Candidatus Falkowiibacteriota</taxon>
    </lineage>
</organism>
<dbReference type="PANTHER" id="PTHR46401:SF2">
    <property type="entry name" value="GLYCOSYLTRANSFERASE WBBK-RELATED"/>
    <property type="match status" value="1"/>
</dbReference>
<evidence type="ECO:0000313" key="4">
    <source>
        <dbReference type="Proteomes" id="UP000230869"/>
    </source>
</evidence>
<dbReference type="PANTHER" id="PTHR46401">
    <property type="entry name" value="GLYCOSYLTRANSFERASE WBBK-RELATED"/>
    <property type="match status" value="1"/>
</dbReference>
<evidence type="ECO:0000313" key="3">
    <source>
        <dbReference type="EMBL" id="PIR13286.1"/>
    </source>
</evidence>
<sequence>MLLNLYQKILAGNQLQKNLKTYIETLQRVDKIMMKIGIDISQIAYKGSGVSRFTEGLSHAILDNNKQHEWTFFFSSFGNTLDPSLKDEIIARHHRLIILPFPLKLLSLLSNDLRFITKLITYNSKQCAALDWFITSDWIELPMPIKKATIVHDLVFKKYPQTVHPSILRAQETRFKYITKEAKIIFTDSQATSNDLKKEFDIDTSQTVINYPGVDVIKPLTPLWQKKHFEKYNIATPYILTVGKQEPRKNIQKLIDAFQNMKQPIQPLQLIIVGPDGWNLPRGKSNGSIKFVGYVSDEELATLYTNALCFVYPSIYEGFGYPIIEAMKYGCPVATSNTSSMPEVAGDAAVFFDPHNSRSIQSVLEKLTASEKQQAELMKKGFLQAQKFTWKEYYNTLITALEKSHS</sequence>
<evidence type="ECO:0000256" key="1">
    <source>
        <dbReference type="ARBA" id="ARBA00022679"/>
    </source>
</evidence>
<protein>
    <recommendedName>
        <fullName evidence="2">Glycosyl transferase family 1 domain-containing protein</fullName>
    </recommendedName>
</protein>
<dbReference type="CDD" id="cd03809">
    <property type="entry name" value="GT4_MtfB-like"/>
    <property type="match status" value="1"/>
</dbReference>
<dbReference type="GO" id="GO:0016757">
    <property type="term" value="F:glycosyltransferase activity"/>
    <property type="evidence" value="ECO:0007669"/>
    <property type="project" value="InterPro"/>
</dbReference>
<dbReference type="EMBL" id="PCWW01000046">
    <property type="protein sequence ID" value="PIR13286.1"/>
    <property type="molecule type" value="Genomic_DNA"/>
</dbReference>
<dbReference type="Gene3D" id="3.40.50.2000">
    <property type="entry name" value="Glycogen Phosphorylase B"/>
    <property type="match status" value="1"/>
</dbReference>
<dbReference type="SUPFAM" id="SSF53756">
    <property type="entry name" value="UDP-Glycosyltransferase/glycogen phosphorylase"/>
    <property type="match status" value="1"/>
</dbReference>
<reference evidence="3 4" key="1">
    <citation type="submission" date="2017-09" db="EMBL/GenBank/DDBJ databases">
        <title>Depth-based differentiation of microbial function through sediment-hosted aquifers and enrichment of novel symbionts in the deep terrestrial subsurface.</title>
        <authorList>
            <person name="Probst A.J."/>
            <person name="Ladd B."/>
            <person name="Jarett J.K."/>
            <person name="Geller-Mcgrath D.E."/>
            <person name="Sieber C.M."/>
            <person name="Emerson J.B."/>
            <person name="Anantharaman K."/>
            <person name="Thomas B.C."/>
            <person name="Malmstrom R."/>
            <person name="Stieglmeier M."/>
            <person name="Klingl A."/>
            <person name="Woyke T."/>
            <person name="Ryan C.M."/>
            <person name="Banfield J.F."/>
        </authorList>
    </citation>
    <scope>NUCLEOTIDE SEQUENCE [LARGE SCALE GENOMIC DNA]</scope>
    <source>
        <strain evidence="3">CG11_big_fil_rev_8_21_14_0_20_39_10</strain>
    </source>
</reference>
<evidence type="ECO:0000259" key="2">
    <source>
        <dbReference type="Pfam" id="PF00534"/>
    </source>
</evidence>
<dbReference type="Pfam" id="PF00534">
    <property type="entry name" value="Glycos_transf_1"/>
    <property type="match status" value="1"/>
</dbReference>
<keyword evidence="1" id="KW-0808">Transferase</keyword>
<proteinExistence type="predicted"/>